<comment type="similarity">
    <text evidence="7">Belongs to the transglycosylase MltG family.</text>
</comment>
<evidence type="ECO:0000256" key="8">
    <source>
        <dbReference type="SAM" id="MobiDB-lite"/>
    </source>
</evidence>
<evidence type="ECO:0000256" key="4">
    <source>
        <dbReference type="ARBA" id="ARBA00023136"/>
    </source>
</evidence>
<comment type="function">
    <text evidence="7">Functions as a peptidoglycan terminase that cleaves nascent peptidoglycan strands endolytically to terminate their elongation.</text>
</comment>
<dbReference type="GO" id="GO:0071555">
    <property type="term" value="P:cell wall organization"/>
    <property type="evidence" value="ECO:0007669"/>
    <property type="project" value="UniProtKB-KW"/>
</dbReference>
<evidence type="ECO:0000256" key="6">
    <source>
        <dbReference type="ARBA" id="ARBA00023316"/>
    </source>
</evidence>
<evidence type="ECO:0000256" key="2">
    <source>
        <dbReference type="ARBA" id="ARBA00022692"/>
    </source>
</evidence>
<dbReference type="Gene3D" id="3.30.160.60">
    <property type="entry name" value="Classic Zinc Finger"/>
    <property type="match status" value="1"/>
</dbReference>
<evidence type="ECO:0000313" key="12">
    <source>
        <dbReference type="Proteomes" id="UP000182258"/>
    </source>
</evidence>
<sequence>MNDRKQRRRRRSSNGFVDILNGLLSLLVLGLLLAGGVVLYGASQFYGDGPLTADTTFRVEAGSGLSSIAPRLEEQGLISNQYIFQVGSRVTELAGTIKQGDFQIPAGASMVDILTELTTGNPIRYAVVIPEGWTSWEAIQRLNDDSNIVGEITTLPVEGSILPGSYDYVPGDTRQAVLDKMQAAMTTELAAVWEGRAADLPIDTPEQLLVLASIVEKETGVASERPQVAAVFVNRLREGMRLQSDPTIIYGITKGQSTLGRGIRRSEIEAKTPYNTYQIDGLPPTPIANPGLDALKAVANPDTHDYLYFVAKGATPREGHVFAETYAAHQDNVAQYRRIAAEAAAQAESDAEATRQELEAEQAGAAPAPQ</sequence>
<keyword evidence="3 7" id="KW-1133">Transmembrane helix</keyword>
<dbReference type="InterPro" id="IPR003770">
    <property type="entry name" value="MLTG-like"/>
</dbReference>
<dbReference type="OrthoDB" id="9814591at2"/>
<dbReference type="Proteomes" id="UP000033519">
    <property type="component" value="Unassembled WGS sequence"/>
</dbReference>
<dbReference type="PANTHER" id="PTHR30518:SF2">
    <property type="entry name" value="ENDOLYTIC MUREIN TRANSGLYCOSYLASE"/>
    <property type="match status" value="1"/>
</dbReference>
<dbReference type="EC" id="4.2.2.29" evidence="7"/>
<evidence type="ECO:0000313" key="10">
    <source>
        <dbReference type="EMBL" id="SFD01359.1"/>
    </source>
</evidence>
<dbReference type="GO" id="GO:0005886">
    <property type="term" value="C:plasma membrane"/>
    <property type="evidence" value="ECO:0007669"/>
    <property type="project" value="UniProtKB-SubCell"/>
</dbReference>
<dbReference type="GO" id="GO:0008932">
    <property type="term" value="F:lytic endotransglycosylase activity"/>
    <property type="evidence" value="ECO:0007669"/>
    <property type="project" value="UniProtKB-UniRule"/>
</dbReference>
<comment type="catalytic activity">
    <reaction evidence="7">
        <text>a peptidoglycan chain = a peptidoglycan chain with N-acetyl-1,6-anhydromuramyl-[peptide] at the reducing end + a peptidoglycan chain with N-acetylglucosamine at the non-reducing end.</text>
        <dbReference type="EC" id="4.2.2.29"/>
    </reaction>
</comment>
<dbReference type="EMBL" id="FOMB01000017">
    <property type="protein sequence ID" value="SFD01359.1"/>
    <property type="molecule type" value="Genomic_DNA"/>
</dbReference>
<dbReference type="HAMAP" id="MF_02065">
    <property type="entry name" value="MltG"/>
    <property type="match status" value="1"/>
</dbReference>
<dbReference type="AlphaFoldDB" id="A0A0F5Q1Y9"/>
<dbReference type="STRING" id="728005.SAMN04488059_11773"/>
<evidence type="ECO:0000256" key="3">
    <source>
        <dbReference type="ARBA" id="ARBA00022989"/>
    </source>
</evidence>
<accession>A0A0F5Q1Y9</accession>
<keyword evidence="11" id="KW-1185">Reference proteome</keyword>
<evidence type="ECO:0000313" key="9">
    <source>
        <dbReference type="EMBL" id="KKC34636.1"/>
    </source>
</evidence>
<proteinExistence type="inferred from homology"/>
<dbReference type="Proteomes" id="UP000182258">
    <property type="component" value="Unassembled WGS sequence"/>
</dbReference>
<keyword evidence="7" id="KW-0997">Cell inner membrane</keyword>
<reference evidence="9 11" key="1">
    <citation type="submission" date="2015-03" db="EMBL/GenBank/DDBJ databases">
        <authorList>
            <person name="Lepp D."/>
            <person name="Hassan Y.I."/>
            <person name="Li X.-Z."/>
            <person name="Zhou T."/>
        </authorList>
    </citation>
    <scope>NUCLEOTIDE SEQUENCE [LARGE SCALE GENOMIC DNA]</scope>
    <source>
        <strain evidence="9 11">Cr7-05</strain>
    </source>
</reference>
<evidence type="ECO:0000256" key="7">
    <source>
        <dbReference type="HAMAP-Rule" id="MF_02065"/>
    </source>
</evidence>
<evidence type="ECO:0000256" key="5">
    <source>
        <dbReference type="ARBA" id="ARBA00023239"/>
    </source>
</evidence>
<feature type="transmembrane region" description="Helical" evidence="7">
    <location>
        <begin position="20"/>
        <end position="42"/>
    </location>
</feature>
<organism evidence="10 12">
    <name type="scientific">Devosia psychrophila</name>
    <dbReference type="NCBI Taxonomy" id="728005"/>
    <lineage>
        <taxon>Bacteria</taxon>
        <taxon>Pseudomonadati</taxon>
        <taxon>Pseudomonadota</taxon>
        <taxon>Alphaproteobacteria</taxon>
        <taxon>Hyphomicrobiales</taxon>
        <taxon>Devosiaceae</taxon>
        <taxon>Devosia</taxon>
    </lineage>
</organism>
<dbReference type="PANTHER" id="PTHR30518">
    <property type="entry name" value="ENDOLYTIC MUREIN TRANSGLYCOSYLASE"/>
    <property type="match status" value="1"/>
</dbReference>
<keyword evidence="4 7" id="KW-0472">Membrane</keyword>
<keyword evidence="5 7" id="KW-0456">Lyase</keyword>
<reference evidence="10 12" key="2">
    <citation type="submission" date="2016-10" db="EMBL/GenBank/DDBJ databases">
        <authorList>
            <person name="de Groot N.N."/>
        </authorList>
    </citation>
    <scope>NUCLEOTIDE SEQUENCE [LARGE SCALE GENOMIC DNA]</scope>
    <source>
        <strain evidence="10 12">CGMCC 1.10210</strain>
    </source>
</reference>
<protein>
    <recommendedName>
        <fullName evidence="7">Endolytic murein transglycosylase</fullName>
        <ecNumber evidence="7">4.2.2.29</ecNumber>
    </recommendedName>
    <alternativeName>
        <fullName evidence="7">Peptidoglycan lytic transglycosylase</fullName>
    </alternativeName>
    <alternativeName>
        <fullName evidence="7">Peptidoglycan polymerization terminase</fullName>
    </alternativeName>
</protein>
<dbReference type="CDD" id="cd08010">
    <property type="entry name" value="MltG_like"/>
    <property type="match status" value="1"/>
</dbReference>
<keyword evidence="2 7" id="KW-0812">Transmembrane</keyword>
<dbReference type="PATRIC" id="fig|728005.3.peg.153"/>
<dbReference type="Gene3D" id="3.30.1490.480">
    <property type="entry name" value="Endolytic murein transglycosylase"/>
    <property type="match status" value="1"/>
</dbReference>
<evidence type="ECO:0000313" key="11">
    <source>
        <dbReference type="Proteomes" id="UP000033519"/>
    </source>
</evidence>
<keyword evidence="6 7" id="KW-0961">Cell wall biogenesis/degradation</keyword>
<evidence type="ECO:0000256" key="1">
    <source>
        <dbReference type="ARBA" id="ARBA00022475"/>
    </source>
</evidence>
<dbReference type="NCBIfam" id="TIGR00247">
    <property type="entry name" value="endolytic transglycosylase MltG"/>
    <property type="match status" value="1"/>
</dbReference>
<feature type="site" description="Important for catalytic activity" evidence="7">
    <location>
        <position position="218"/>
    </location>
</feature>
<name>A0A0F5Q1Y9_9HYPH</name>
<dbReference type="Pfam" id="PF02618">
    <property type="entry name" value="YceG"/>
    <property type="match status" value="1"/>
</dbReference>
<dbReference type="RefSeq" id="WP_046169328.1">
    <property type="nucleotide sequence ID" value="NZ_FOMB01000017.1"/>
</dbReference>
<feature type="region of interest" description="Disordered" evidence="8">
    <location>
        <begin position="342"/>
        <end position="370"/>
    </location>
</feature>
<gene>
    <name evidence="7" type="primary">mltG</name>
    <name evidence="10" type="ORF">SAMN04488059_11773</name>
    <name evidence="9" type="ORF">WH91_01955</name>
</gene>
<keyword evidence="1 7" id="KW-1003">Cell membrane</keyword>
<feature type="compositionally biased region" description="Low complexity" evidence="8">
    <location>
        <begin position="361"/>
        <end position="370"/>
    </location>
</feature>
<dbReference type="EMBL" id="LAPV01000011">
    <property type="protein sequence ID" value="KKC34636.1"/>
    <property type="molecule type" value="Genomic_DNA"/>
</dbReference>
<dbReference type="GO" id="GO:0009252">
    <property type="term" value="P:peptidoglycan biosynthetic process"/>
    <property type="evidence" value="ECO:0007669"/>
    <property type="project" value="UniProtKB-UniRule"/>
</dbReference>
<comment type="subcellular location">
    <subcellularLocation>
        <location evidence="7">Cell inner membrane</location>
        <topology evidence="7">Single-pass membrane protein</topology>
    </subcellularLocation>
</comment>